<feature type="transmembrane region" description="Helical" evidence="2">
    <location>
        <begin position="29"/>
        <end position="51"/>
    </location>
</feature>
<feature type="compositionally biased region" description="Polar residues" evidence="1">
    <location>
        <begin position="547"/>
        <end position="559"/>
    </location>
</feature>
<dbReference type="GeneID" id="8245834"/>
<sequence length="576" mass="64577">MTPVFIYFYWDFNDYLQLSFLFGFRKNDLIIYLLFGLVIIPFQIIMDIFIFNIQELFHGWKVYEYMKYARYRFRHRTARWKGLEKTYDESIDYSLRTVDQLCFSSQFYFVLGIGGSGSFLFVLSLSMMLRVNYNMFEDILFGLVVSLMLGLCMITRRVALFLADLVGLWKIDSRLDDDMINEDDLPTDFQLFGDKADTERDTEASERGEFTLADLTTDSFRRKFLEHNRMWLLDQFAELLTPRTAKKFRKMGGKIRGTGGLSDSDSDEGERDRFEGDVILADTSAHVMRMWLHEASKRTGGGRMARRLGLSETSDSDMDKGPKWPPAKLSPEAQALAKGWLAAVKAVRAARGDRPAGELSSSDTDTDGGGLRSQWGTPVVSPASAALVRDWLQRARKKVGETPKGGGLTSSSDSGSSDGDLDRLVSLKPASAVVMRQWIAAVRARSRGISNDQLVSRMRSELSSSSGESEGETGFDGPASVSATGQSLIRWWLVNLRRRMAEEGERMIAESIEQARSQLPQAPTGDDGFPDDDEFTDSSDDNFPVAQMSTDPTYTTSDPNAGRRGSSDESNLDSSD</sequence>
<gene>
    <name evidence="3" type="ORF">MICPUN_108771</name>
</gene>
<feature type="region of interest" description="Disordered" evidence="1">
    <location>
        <begin position="460"/>
        <end position="481"/>
    </location>
</feature>
<evidence type="ECO:0000256" key="1">
    <source>
        <dbReference type="SAM" id="MobiDB-lite"/>
    </source>
</evidence>
<evidence type="ECO:0000256" key="2">
    <source>
        <dbReference type="SAM" id="Phobius"/>
    </source>
</evidence>
<keyword evidence="2" id="KW-0812">Transmembrane</keyword>
<dbReference type="Proteomes" id="UP000002009">
    <property type="component" value="Chromosome 8"/>
</dbReference>
<organism evidence="3 4">
    <name type="scientific">Micromonas commoda (strain RCC299 / NOUM17 / CCMP2709)</name>
    <name type="common">Picoplanktonic green alga</name>
    <dbReference type="NCBI Taxonomy" id="296587"/>
    <lineage>
        <taxon>Eukaryota</taxon>
        <taxon>Viridiplantae</taxon>
        <taxon>Chlorophyta</taxon>
        <taxon>Mamiellophyceae</taxon>
        <taxon>Mamiellales</taxon>
        <taxon>Mamiellaceae</taxon>
        <taxon>Micromonas</taxon>
    </lineage>
</organism>
<dbReference type="STRING" id="296587.C1FFZ6"/>
<keyword evidence="2" id="KW-1133">Transmembrane helix</keyword>
<keyword evidence="2" id="KW-0472">Membrane</keyword>
<dbReference type="OrthoDB" id="496882at2759"/>
<dbReference type="KEGG" id="mis:MICPUN_108771"/>
<feature type="transmembrane region" description="Helical" evidence="2">
    <location>
        <begin position="139"/>
        <end position="163"/>
    </location>
</feature>
<name>C1FFZ6_MICCC</name>
<evidence type="ECO:0000313" key="3">
    <source>
        <dbReference type="EMBL" id="ACO69168.1"/>
    </source>
</evidence>
<dbReference type="EMBL" id="CP001575">
    <property type="protein sequence ID" value="ACO69168.1"/>
    <property type="molecule type" value="Genomic_DNA"/>
</dbReference>
<feature type="region of interest" description="Disordered" evidence="1">
    <location>
        <begin position="516"/>
        <end position="576"/>
    </location>
</feature>
<feature type="compositionally biased region" description="Low complexity" evidence="1">
    <location>
        <begin position="409"/>
        <end position="418"/>
    </location>
</feature>
<dbReference type="AlphaFoldDB" id="C1FFZ6"/>
<proteinExistence type="predicted"/>
<feature type="region of interest" description="Disordered" evidence="1">
    <location>
        <begin position="397"/>
        <end position="422"/>
    </location>
</feature>
<feature type="region of interest" description="Disordered" evidence="1">
    <location>
        <begin position="351"/>
        <end position="377"/>
    </location>
</feature>
<evidence type="ECO:0000313" key="4">
    <source>
        <dbReference type="Proteomes" id="UP000002009"/>
    </source>
</evidence>
<protein>
    <submittedName>
        <fullName evidence="3">Uncharacterized protein</fullName>
    </submittedName>
</protein>
<dbReference type="RefSeq" id="XP_002507910.1">
    <property type="nucleotide sequence ID" value="XM_002507864.1"/>
</dbReference>
<keyword evidence="4" id="KW-1185">Reference proteome</keyword>
<feature type="compositionally biased region" description="Acidic residues" evidence="1">
    <location>
        <begin position="528"/>
        <end position="540"/>
    </location>
</feature>
<dbReference type="InParanoid" id="C1FFZ6"/>
<accession>C1FFZ6</accession>
<reference evidence="3 4" key="1">
    <citation type="journal article" date="2009" name="Science">
        <title>Green evolution and dynamic adaptations revealed by genomes of the marine picoeukaryotes Micromonas.</title>
        <authorList>
            <person name="Worden A.Z."/>
            <person name="Lee J.H."/>
            <person name="Mock T."/>
            <person name="Rouze P."/>
            <person name="Simmons M.P."/>
            <person name="Aerts A.L."/>
            <person name="Allen A.E."/>
            <person name="Cuvelier M.L."/>
            <person name="Derelle E."/>
            <person name="Everett M.V."/>
            <person name="Foulon E."/>
            <person name="Grimwood J."/>
            <person name="Gundlach H."/>
            <person name="Henrissat B."/>
            <person name="Napoli C."/>
            <person name="McDonald S.M."/>
            <person name="Parker M.S."/>
            <person name="Rombauts S."/>
            <person name="Salamov A."/>
            <person name="Von Dassow P."/>
            <person name="Badger J.H."/>
            <person name="Coutinho P.M."/>
            <person name="Demir E."/>
            <person name="Dubchak I."/>
            <person name="Gentemann C."/>
            <person name="Eikrem W."/>
            <person name="Gready J.E."/>
            <person name="John U."/>
            <person name="Lanier W."/>
            <person name="Lindquist E.A."/>
            <person name="Lucas S."/>
            <person name="Mayer K.F."/>
            <person name="Moreau H."/>
            <person name="Not F."/>
            <person name="Otillar R."/>
            <person name="Panaud O."/>
            <person name="Pangilinan J."/>
            <person name="Paulsen I."/>
            <person name="Piegu B."/>
            <person name="Poliakov A."/>
            <person name="Robbens S."/>
            <person name="Schmutz J."/>
            <person name="Toulza E."/>
            <person name="Wyss T."/>
            <person name="Zelensky A."/>
            <person name="Zhou K."/>
            <person name="Armbrust E.V."/>
            <person name="Bhattacharya D."/>
            <person name="Goodenough U.W."/>
            <person name="Van de Peer Y."/>
            <person name="Grigoriev I.V."/>
        </authorList>
    </citation>
    <scope>NUCLEOTIDE SEQUENCE [LARGE SCALE GENOMIC DNA]</scope>
    <source>
        <strain evidence="4">RCC299 / NOUM17</strain>
    </source>
</reference>
<feature type="transmembrane region" description="Helical" evidence="2">
    <location>
        <begin position="107"/>
        <end position="127"/>
    </location>
</feature>